<evidence type="ECO:0000313" key="4">
    <source>
        <dbReference type="EMBL" id="QKJ18377.1"/>
    </source>
</evidence>
<dbReference type="AlphaFoldDB" id="A0A7D4QBB6"/>
<dbReference type="InterPro" id="IPR029058">
    <property type="entry name" value="AB_hydrolase_fold"/>
</dbReference>
<reference evidence="4 5" key="1">
    <citation type="submission" date="2020-05" db="EMBL/GenBank/DDBJ databases">
        <title>Strain PA2F3 complete genome.</title>
        <authorList>
            <person name="Kim Y.-S."/>
            <person name="Kim S.-J."/>
            <person name="Jung H.-k."/>
            <person name="Kim S.-E."/>
            <person name="Kim K.-H."/>
        </authorList>
    </citation>
    <scope>NUCLEOTIDE SEQUENCE [LARGE SCALE GENOMIC DNA]</scope>
    <source>
        <strain evidence="4 5">PA2F3</strain>
    </source>
</reference>
<dbReference type="InterPro" id="IPR000383">
    <property type="entry name" value="Xaa-Pro-like_dom"/>
</dbReference>
<dbReference type="SMART" id="SM00939">
    <property type="entry name" value="PepX_C"/>
    <property type="match status" value="1"/>
</dbReference>
<evidence type="ECO:0000256" key="2">
    <source>
        <dbReference type="SAM" id="MobiDB-lite"/>
    </source>
</evidence>
<dbReference type="InterPro" id="IPR005674">
    <property type="entry name" value="CocE/Ser_esterase"/>
</dbReference>
<dbReference type="InterPro" id="IPR008979">
    <property type="entry name" value="Galactose-bd-like_sf"/>
</dbReference>
<sequence>MTTLRQRLTKAMDGRRLKGVALGPHDIEIERDLRVPMEDGVALLADLIRPVGGGDPALPTIVMRGPYGRRGPMAGGARTLAYEGFTVLFQSCRGTWGSEGVFTPQIDEQRDGVATLRWVRQQPWFTGKLATYGQSYLGYTQWAVAGKLQRDEPETAQDALVLLITMPDFGQITWDNGAYSLRNALGWTRMMDRMRRGGLALLGMVLPDRRLATAFDVLPLSAGDSAVIGAPNHWYQDWVAHEKLTDEYWTQQSHTATVPLVTAPVMMLTGWYDIFLPWQLRTYRALVDAGNPPQLTLGPWGHVSPGMGTPTHTEGLGFLREVFTDAPSGRPAPVRAFETGAEQWHDLAEWPPAGSTAQEWFLHRGGRLDTAAPDGGTTGYRYDPDDPTPAVGGPSLNPDTDPVDNAAHERRPDVAVFRGDALTEPVRVAGEPVARVRFHSSAPSFDVFVRITDVHPDGRSMTVCDGIRRIGSVGSAATDPDADAEGFRVVEVPLWPTFHRFEVGHRIGVQVSSGAHPRYARNPGSGEPAAVASTTVVAEQVVSHDGADASRLVLPVVPA</sequence>
<dbReference type="Gene3D" id="3.40.50.1820">
    <property type="entry name" value="alpha/beta hydrolase"/>
    <property type="match status" value="1"/>
</dbReference>
<dbReference type="SUPFAM" id="SSF49785">
    <property type="entry name" value="Galactose-binding domain-like"/>
    <property type="match status" value="1"/>
</dbReference>
<dbReference type="NCBIfam" id="TIGR00976">
    <property type="entry name" value="CocE_NonD"/>
    <property type="match status" value="1"/>
</dbReference>
<dbReference type="Proteomes" id="UP000502498">
    <property type="component" value="Chromosome"/>
</dbReference>
<dbReference type="InterPro" id="IPR013736">
    <property type="entry name" value="Xaa-Pro_dipept_C"/>
</dbReference>
<keyword evidence="1 4" id="KW-0378">Hydrolase</keyword>
<gene>
    <name evidence="4" type="ORF">HQM25_02495</name>
</gene>
<evidence type="ECO:0000313" key="5">
    <source>
        <dbReference type="Proteomes" id="UP000502498"/>
    </source>
</evidence>
<feature type="domain" description="Xaa-Pro dipeptidyl-peptidase C-terminal" evidence="3">
    <location>
        <begin position="316"/>
        <end position="553"/>
    </location>
</feature>
<evidence type="ECO:0000259" key="3">
    <source>
        <dbReference type="SMART" id="SM00939"/>
    </source>
</evidence>
<dbReference type="Pfam" id="PF08530">
    <property type="entry name" value="PepX_C"/>
    <property type="match status" value="1"/>
</dbReference>
<dbReference type="Gene3D" id="1.10.3020.10">
    <property type="entry name" value="alpha-amino acid ester hydrolase ( Helical cap domain)"/>
    <property type="match status" value="1"/>
</dbReference>
<dbReference type="EMBL" id="CP054038">
    <property type="protein sequence ID" value="QKJ18377.1"/>
    <property type="molecule type" value="Genomic_DNA"/>
</dbReference>
<dbReference type="SUPFAM" id="SSF53474">
    <property type="entry name" value="alpha/beta-Hydrolases"/>
    <property type="match status" value="1"/>
</dbReference>
<proteinExistence type="predicted"/>
<name>A0A7D4QBB6_9MICO</name>
<evidence type="ECO:0000256" key="1">
    <source>
        <dbReference type="ARBA" id="ARBA00022801"/>
    </source>
</evidence>
<feature type="region of interest" description="Disordered" evidence="2">
    <location>
        <begin position="372"/>
        <end position="400"/>
    </location>
</feature>
<dbReference type="GO" id="GO:0008239">
    <property type="term" value="F:dipeptidyl-peptidase activity"/>
    <property type="evidence" value="ECO:0007669"/>
    <property type="project" value="InterPro"/>
</dbReference>
<dbReference type="RefSeq" id="WP_172988800.1">
    <property type="nucleotide sequence ID" value="NZ_CP054038.1"/>
</dbReference>
<dbReference type="Pfam" id="PF02129">
    <property type="entry name" value="Peptidase_S15"/>
    <property type="match status" value="1"/>
</dbReference>
<dbReference type="Gene3D" id="2.60.120.260">
    <property type="entry name" value="Galactose-binding domain-like"/>
    <property type="match status" value="1"/>
</dbReference>
<protein>
    <submittedName>
        <fullName evidence="4">CocE/NonD family hydrolase</fullName>
    </submittedName>
</protein>
<accession>A0A7D4QBB6</accession>
<organism evidence="4 5">
    <name type="scientific">Microbacterium hominis</name>
    <dbReference type="NCBI Taxonomy" id="162426"/>
    <lineage>
        <taxon>Bacteria</taxon>
        <taxon>Bacillati</taxon>
        <taxon>Actinomycetota</taxon>
        <taxon>Actinomycetes</taxon>
        <taxon>Micrococcales</taxon>
        <taxon>Microbacteriaceae</taxon>
        <taxon>Microbacterium</taxon>
    </lineage>
</organism>